<protein>
    <recommendedName>
        <fullName evidence="3">PIN domain-containing protein</fullName>
    </recommendedName>
</protein>
<organism evidence="1 2">
    <name type="scientific">Thermus aquaticus</name>
    <dbReference type="NCBI Taxonomy" id="271"/>
    <lineage>
        <taxon>Bacteria</taxon>
        <taxon>Thermotogati</taxon>
        <taxon>Deinococcota</taxon>
        <taxon>Deinococci</taxon>
        <taxon>Thermales</taxon>
        <taxon>Thermaceae</taxon>
        <taxon>Thermus</taxon>
    </lineage>
</organism>
<comment type="caution">
    <text evidence="1">The sequence shown here is derived from an EMBL/GenBank/DDBJ whole genome shotgun (WGS) entry which is preliminary data.</text>
</comment>
<evidence type="ECO:0008006" key="3">
    <source>
        <dbReference type="Google" id="ProtNLM"/>
    </source>
</evidence>
<evidence type="ECO:0000313" key="2">
    <source>
        <dbReference type="Proteomes" id="UP000037685"/>
    </source>
</evidence>
<reference evidence="1 2" key="1">
    <citation type="submission" date="2015-07" db="EMBL/GenBank/DDBJ databases">
        <authorList>
            <person name="Noorani M."/>
        </authorList>
    </citation>
    <scope>NUCLEOTIDE SEQUENCE [LARGE SCALE GENOMIC DNA]</scope>
    <source>
        <strain evidence="2">ATCC 25104 / DSM 625 / JCM 10724 / NBRC 103206 / NCIMB 11243 / YT-1</strain>
    </source>
</reference>
<dbReference type="Proteomes" id="UP000037685">
    <property type="component" value="Unassembled WGS sequence"/>
</dbReference>
<dbReference type="RefSeq" id="WP_082333130.1">
    <property type="nucleotide sequence ID" value="NZ_LHCI01000106.1"/>
</dbReference>
<sequence>MFSLDTNLILAALQSLGVRLHLEMPLEVWRLAGERFGLYARKRREGGLPRRILADFLIGAHAFYHGFRLATFDPLPYHTAFPELEVLP</sequence>
<gene>
    <name evidence="1" type="ORF">BVI061214_01415</name>
</gene>
<proteinExistence type="predicted"/>
<dbReference type="EMBL" id="LHCI01000106">
    <property type="protein sequence ID" value="KOX90226.1"/>
    <property type="molecule type" value="Genomic_DNA"/>
</dbReference>
<dbReference type="PATRIC" id="fig|271.14.peg.1491"/>
<dbReference type="AlphaFoldDB" id="A0A0N1IUB7"/>
<evidence type="ECO:0000313" key="1">
    <source>
        <dbReference type="EMBL" id="KOX90226.1"/>
    </source>
</evidence>
<dbReference type="InterPro" id="IPR029060">
    <property type="entry name" value="PIN-like_dom_sf"/>
</dbReference>
<dbReference type="SUPFAM" id="SSF88723">
    <property type="entry name" value="PIN domain-like"/>
    <property type="match status" value="1"/>
</dbReference>
<accession>A0A0N1IUB7</accession>
<name>A0A0N1IUB7_THEAQ</name>